<evidence type="ECO:0000313" key="1">
    <source>
        <dbReference type="EMBL" id="MCI73692.1"/>
    </source>
</evidence>
<comment type="caution">
    <text evidence="1">The sequence shown here is derived from an EMBL/GenBank/DDBJ whole genome shotgun (WGS) entry which is preliminary data.</text>
</comment>
<dbReference type="EMBL" id="LXQA010844198">
    <property type="protein sequence ID" value="MCI73692.1"/>
    <property type="molecule type" value="Genomic_DNA"/>
</dbReference>
<organism evidence="1 2">
    <name type="scientific">Trifolium medium</name>
    <dbReference type="NCBI Taxonomy" id="97028"/>
    <lineage>
        <taxon>Eukaryota</taxon>
        <taxon>Viridiplantae</taxon>
        <taxon>Streptophyta</taxon>
        <taxon>Embryophyta</taxon>
        <taxon>Tracheophyta</taxon>
        <taxon>Spermatophyta</taxon>
        <taxon>Magnoliopsida</taxon>
        <taxon>eudicotyledons</taxon>
        <taxon>Gunneridae</taxon>
        <taxon>Pentapetalae</taxon>
        <taxon>rosids</taxon>
        <taxon>fabids</taxon>
        <taxon>Fabales</taxon>
        <taxon>Fabaceae</taxon>
        <taxon>Papilionoideae</taxon>
        <taxon>50 kb inversion clade</taxon>
        <taxon>NPAAA clade</taxon>
        <taxon>Hologalegina</taxon>
        <taxon>IRL clade</taxon>
        <taxon>Trifolieae</taxon>
        <taxon>Trifolium</taxon>
    </lineage>
</organism>
<name>A0A392UJR0_9FABA</name>
<accession>A0A392UJR0</accession>
<evidence type="ECO:0000313" key="2">
    <source>
        <dbReference type="Proteomes" id="UP000265520"/>
    </source>
</evidence>
<sequence length="25" mass="2633">VDCITGGIYDLPPQAILPDDLSTTD</sequence>
<dbReference type="Proteomes" id="UP000265520">
    <property type="component" value="Unassembled WGS sequence"/>
</dbReference>
<keyword evidence="2" id="KW-1185">Reference proteome</keyword>
<protein>
    <submittedName>
        <fullName evidence="1">Uncharacterized protein</fullName>
    </submittedName>
</protein>
<proteinExistence type="predicted"/>
<dbReference type="AlphaFoldDB" id="A0A392UJR0"/>
<reference evidence="1 2" key="1">
    <citation type="journal article" date="2018" name="Front. Plant Sci.">
        <title>Red Clover (Trifolium pratense) and Zigzag Clover (T. medium) - A Picture of Genomic Similarities and Differences.</title>
        <authorList>
            <person name="Dluhosova J."/>
            <person name="Istvanek J."/>
            <person name="Nedelnik J."/>
            <person name="Repkova J."/>
        </authorList>
    </citation>
    <scope>NUCLEOTIDE SEQUENCE [LARGE SCALE GENOMIC DNA]</scope>
    <source>
        <strain evidence="2">cv. 10/8</strain>
        <tissue evidence="1">Leaf</tissue>
    </source>
</reference>
<feature type="non-terminal residue" evidence="1">
    <location>
        <position position="1"/>
    </location>
</feature>